<comment type="caution">
    <text evidence="2">The sequence shown here is derived from an EMBL/GenBank/DDBJ whole genome shotgun (WGS) entry which is preliminary data.</text>
</comment>
<evidence type="ECO:0000313" key="3">
    <source>
        <dbReference type="Proteomes" id="UP001168990"/>
    </source>
</evidence>
<feature type="region of interest" description="Disordered" evidence="1">
    <location>
        <begin position="55"/>
        <end position="87"/>
    </location>
</feature>
<evidence type="ECO:0000256" key="1">
    <source>
        <dbReference type="SAM" id="MobiDB-lite"/>
    </source>
</evidence>
<organism evidence="2 3">
    <name type="scientific">Microctonus aethiopoides</name>
    <dbReference type="NCBI Taxonomy" id="144406"/>
    <lineage>
        <taxon>Eukaryota</taxon>
        <taxon>Metazoa</taxon>
        <taxon>Ecdysozoa</taxon>
        <taxon>Arthropoda</taxon>
        <taxon>Hexapoda</taxon>
        <taxon>Insecta</taxon>
        <taxon>Pterygota</taxon>
        <taxon>Neoptera</taxon>
        <taxon>Endopterygota</taxon>
        <taxon>Hymenoptera</taxon>
        <taxon>Apocrita</taxon>
        <taxon>Ichneumonoidea</taxon>
        <taxon>Braconidae</taxon>
        <taxon>Euphorinae</taxon>
        <taxon>Microctonus</taxon>
    </lineage>
</organism>
<reference evidence="2" key="1">
    <citation type="journal article" date="2023" name="bioRxiv">
        <title>Scaffold-level genome assemblies of two parasitoid biocontrol wasps reveal the parthenogenesis mechanism and an associated novel virus.</title>
        <authorList>
            <person name="Inwood S."/>
            <person name="Skelly J."/>
            <person name="Guhlin J."/>
            <person name="Harrop T."/>
            <person name="Goldson S."/>
            <person name="Dearden P."/>
        </authorList>
    </citation>
    <scope>NUCLEOTIDE SEQUENCE</scope>
    <source>
        <strain evidence="2">Irish</strain>
        <tissue evidence="2">Whole body</tissue>
    </source>
</reference>
<accession>A0AA39KPV5</accession>
<protein>
    <submittedName>
        <fullName evidence="2">Uncharacterized protein</fullName>
    </submittedName>
</protein>
<keyword evidence="3" id="KW-1185">Reference proteome</keyword>
<name>A0AA39KPV5_9HYME</name>
<sequence length="253" mass="29080">MSEPNQGKTGLSAWQKDKIDKIINNTPKKAWNNPETLEKIFSVALNTLDTNKINPKPNLSFRKRKGSNHEQDMEMDEQTNDAGPSEKPAWRLAKKTCKLNKSQDSINTNESETLLQDNGNIYEHLLSTQEDENGEINIQNTQPRNNNKPPPIYGTGTNMKKVIELFSIGEITKNKFHLKQQKEENIIIFAHDYTTYDTIKDILVKNNVQFFTYTPKNRRPKSLILKGIRGEPEAEDIKNEINSMNLNKLKLLK</sequence>
<dbReference type="EMBL" id="JAQQBS010000723">
    <property type="protein sequence ID" value="KAK0169317.1"/>
    <property type="molecule type" value="Genomic_DNA"/>
</dbReference>
<dbReference type="AlphaFoldDB" id="A0AA39KPV5"/>
<dbReference type="Proteomes" id="UP001168990">
    <property type="component" value="Unassembled WGS sequence"/>
</dbReference>
<evidence type="ECO:0000313" key="2">
    <source>
        <dbReference type="EMBL" id="KAK0169317.1"/>
    </source>
</evidence>
<proteinExistence type="predicted"/>
<reference evidence="2" key="2">
    <citation type="submission" date="2023-03" db="EMBL/GenBank/DDBJ databases">
        <authorList>
            <person name="Inwood S.N."/>
            <person name="Skelly J.G."/>
            <person name="Guhlin J."/>
            <person name="Harrop T.W.R."/>
            <person name="Goldson S.G."/>
            <person name="Dearden P.K."/>
        </authorList>
    </citation>
    <scope>NUCLEOTIDE SEQUENCE</scope>
    <source>
        <strain evidence="2">Irish</strain>
        <tissue evidence="2">Whole body</tissue>
    </source>
</reference>
<gene>
    <name evidence="2" type="ORF">PV328_012209</name>
</gene>